<dbReference type="Pfam" id="PF13561">
    <property type="entry name" value="adh_short_C2"/>
    <property type="match status" value="1"/>
</dbReference>
<evidence type="ECO:0000256" key="1">
    <source>
        <dbReference type="ARBA" id="ARBA00005194"/>
    </source>
</evidence>
<evidence type="ECO:0000256" key="7">
    <source>
        <dbReference type="ARBA" id="ARBA00048508"/>
    </source>
</evidence>
<keyword evidence="5 10" id="KW-0560">Oxidoreductase</keyword>
<dbReference type="InterPro" id="IPR002347">
    <property type="entry name" value="SDR_fam"/>
</dbReference>
<feature type="binding site" evidence="9">
    <location>
        <position position="188"/>
    </location>
    <ligand>
        <name>NADP(+)</name>
        <dbReference type="ChEBI" id="CHEBI:58349"/>
    </ligand>
</feature>
<comment type="function">
    <text evidence="10">Catalyzes the NADPH-dependent reduction of beta-ketoacyl-ACP substrates to beta-hydroxyacyl-ACP products, the first reductive step in the elongation cycle of fatty acid biosynthesis.</text>
</comment>
<accession>A0A1Y2T6R4</accession>
<keyword evidence="10" id="KW-0443">Lipid metabolism</keyword>
<dbReference type="InterPro" id="IPR050259">
    <property type="entry name" value="SDR"/>
</dbReference>
<gene>
    <name evidence="12" type="ORF">A6D92_06965</name>
</gene>
<comment type="catalytic activity">
    <reaction evidence="7 10">
        <text>a (3R)-hydroxyacyl-[ACP] + NADP(+) = a 3-oxoacyl-[ACP] + NADPH + H(+)</text>
        <dbReference type="Rhea" id="RHEA:17397"/>
        <dbReference type="Rhea" id="RHEA-COMP:9916"/>
        <dbReference type="Rhea" id="RHEA-COMP:9945"/>
        <dbReference type="ChEBI" id="CHEBI:15378"/>
        <dbReference type="ChEBI" id="CHEBI:57783"/>
        <dbReference type="ChEBI" id="CHEBI:58349"/>
        <dbReference type="ChEBI" id="CHEBI:78776"/>
        <dbReference type="ChEBI" id="CHEBI:78827"/>
        <dbReference type="EC" id="1.1.1.100"/>
    </reaction>
</comment>
<dbReference type="GO" id="GO:0051287">
    <property type="term" value="F:NAD binding"/>
    <property type="evidence" value="ECO:0007669"/>
    <property type="project" value="UniProtKB-UniRule"/>
</dbReference>
<evidence type="ECO:0000256" key="4">
    <source>
        <dbReference type="ARBA" id="ARBA00022857"/>
    </source>
</evidence>
<name>A0A1Y2T6R4_SYMTR</name>
<dbReference type="GO" id="GO:0004316">
    <property type="term" value="F:3-oxoacyl-[acyl-carrier-protein] reductase (NADPH) activity"/>
    <property type="evidence" value="ECO:0007669"/>
    <property type="project" value="UniProtKB-UniRule"/>
</dbReference>
<dbReference type="CDD" id="cd05333">
    <property type="entry name" value="BKR_SDR_c"/>
    <property type="match status" value="1"/>
</dbReference>
<organism evidence="12 13">
    <name type="scientific">Symbiobacterium thermophilum</name>
    <dbReference type="NCBI Taxonomy" id="2734"/>
    <lineage>
        <taxon>Bacteria</taxon>
        <taxon>Bacillati</taxon>
        <taxon>Bacillota</taxon>
        <taxon>Clostridia</taxon>
        <taxon>Eubacteriales</taxon>
        <taxon>Symbiobacteriaceae</taxon>
        <taxon>Symbiobacterium</taxon>
    </lineage>
</organism>
<dbReference type="UniPathway" id="UPA00094"/>
<dbReference type="GO" id="GO:0008202">
    <property type="term" value="P:steroid metabolic process"/>
    <property type="evidence" value="ECO:0007669"/>
    <property type="project" value="UniProtKB-KW"/>
</dbReference>
<evidence type="ECO:0000256" key="2">
    <source>
        <dbReference type="ARBA" id="ARBA00006484"/>
    </source>
</evidence>
<keyword evidence="6" id="KW-0753">Steroid metabolism</keyword>
<dbReference type="PRINTS" id="PR00081">
    <property type="entry name" value="GDHRDH"/>
</dbReference>
<dbReference type="InterPro" id="IPR057326">
    <property type="entry name" value="KR_dom"/>
</dbReference>
<dbReference type="EC" id="1.1.1.100" evidence="3 10"/>
<dbReference type="EMBL" id="LWLV01000492">
    <property type="protein sequence ID" value="OTA41414.1"/>
    <property type="molecule type" value="Genomic_DNA"/>
</dbReference>
<evidence type="ECO:0000256" key="3">
    <source>
        <dbReference type="ARBA" id="ARBA00012948"/>
    </source>
</evidence>
<reference evidence="13" key="1">
    <citation type="submission" date="2016-04" db="EMBL/GenBank/DDBJ databases">
        <authorList>
            <person name="Antunes L.P."/>
            <person name="Martins L.F."/>
            <person name="Pereira R.V."/>
            <person name="Thomas A.M."/>
            <person name="Barbosa D."/>
            <person name="Nascimento L."/>
            <person name="Silva G.M."/>
            <person name="Condomitti G.W."/>
            <person name="Digiampietri L.A."/>
            <person name="Lombardi K.C."/>
            <person name="Ramos P.L."/>
            <person name="Quaggio R.B."/>
            <person name="Oliveira J.C."/>
            <person name="Pascon R.C."/>
            <person name="Cruz J.B."/>
            <person name="Silva A.M."/>
            <person name="Setubal J.C."/>
        </authorList>
    </citation>
    <scope>NUCLEOTIDE SEQUENCE [LARGE SCALE GENOMIC DNA]</scope>
</reference>
<comment type="caution">
    <text evidence="12">The sequence shown here is derived from an EMBL/GenBank/DDBJ whole genome shotgun (WGS) entry which is preliminary data.</text>
</comment>
<dbReference type="SMART" id="SM00822">
    <property type="entry name" value="PKS_KR"/>
    <property type="match status" value="1"/>
</dbReference>
<dbReference type="PROSITE" id="PS00061">
    <property type="entry name" value="ADH_SHORT"/>
    <property type="match status" value="1"/>
</dbReference>
<keyword evidence="10" id="KW-0444">Lipid biosynthesis</keyword>
<evidence type="ECO:0000256" key="5">
    <source>
        <dbReference type="ARBA" id="ARBA00023002"/>
    </source>
</evidence>
<comment type="pathway">
    <text evidence="1 10">Lipid metabolism; fatty acid biosynthesis.</text>
</comment>
<dbReference type="NCBIfam" id="TIGR01830">
    <property type="entry name" value="3oxo_ACP_reduc"/>
    <property type="match status" value="1"/>
</dbReference>
<comment type="similarity">
    <text evidence="2 10">Belongs to the short-chain dehydrogenases/reductases (SDR) family.</text>
</comment>
<keyword evidence="10" id="KW-0276">Fatty acid metabolism</keyword>
<evidence type="ECO:0000256" key="10">
    <source>
        <dbReference type="RuleBase" id="RU366074"/>
    </source>
</evidence>
<dbReference type="InterPro" id="IPR011284">
    <property type="entry name" value="3oxo_ACP_reduc"/>
</dbReference>
<dbReference type="SUPFAM" id="SSF51735">
    <property type="entry name" value="NAD(P)-binding Rossmann-fold domains"/>
    <property type="match status" value="1"/>
</dbReference>
<sequence>MILSTQVAIVTGATGGLGRAISLALAREGAAVVVNYARSAERAAELVEEIAAQGGEALAVQADVGTPEGAEALVKAALDRFGRVDILVNNAGINRDALIVRMKESDWDDVLHTNLKGAFLCIKAVARPMMKARYGRIINIGSVAGLAGNVGQANYAAAKAGLVGLTRAAARELGSRNITVNCIAPGAIDAGMLLELTEEQRNSFLRQIPLERFGRPEDVAAAVVFLAGPGAAYITGQTIAVDGGLTMY</sequence>
<feature type="active site" description="Proton acceptor" evidence="8">
    <location>
        <position position="155"/>
    </location>
</feature>
<protein>
    <recommendedName>
        <fullName evidence="3 10">3-oxoacyl-[acyl-carrier-protein] reductase</fullName>
        <ecNumber evidence="3 10">1.1.1.100</ecNumber>
    </recommendedName>
</protein>
<evidence type="ECO:0000256" key="9">
    <source>
        <dbReference type="PIRSR" id="PIRSR611284-2"/>
    </source>
</evidence>
<dbReference type="GO" id="GO:0006633">
    <property type="term" value="P:fatty acid biosynthetic process"/>
    <property type="evidence" value="ECO:0007669"/>
    <property type="project" value="UniProtKB-UniPathway"/>
</dbReference>
<proteinExistence type="inferred from homology"/>
<dbReference type="InterPro" id="IPR036291">
    <property type="entry name" value="NAD(P)-bd_dom_sf"/>
</dbReference>
<evidence type="ECO:0000313" key="13">
    <source>
        <dbReference type="Proteomes" id="UP000194267"/>
    </source>
</evidence>
<feature type="domain" description="Ketoreductase" evidence="11">
    <location>
        <begin position="6"/>
        <end position="186"/>
    </location>
</feature>
<evidence type="ECO:0000256" key="8">
    <source>
        <dbReference type="PIRSR" id="PIRSR611284-1"/>
    </source>
</evidence>
<dbReference type="PANTHER" id="PTHR42879">
    <property type="entry name" value="3-OXOACYL-(ACYL-CARRIER-PROTEIN) REDUCTASE"/>
    <property type="match status" value="1"/>
</dbReference>
<dbReference type="AlphaFoldDB" id="A0A1Y2T6R4"/>
<keyword evidence="10" id="KW-0275">Fatty acid biosynthesis</keyword>
<keyword evidence="4 9" id="KW-0521">NADP</keyword>
<comment type="subunit">
    <text evidence="10">Homotetramer.</text>
</comment>
<dbReference type="Proteomes" id="UP000194267">
    <property type="component" value="Unassembled WGS sequence"/>
</dbReference>
<feature type="binding site" evidence="9">
    <location>
        <begin position="155"/>
        <end position="159"/>
    </location>
    <ligand>
        <name>NADP(+)</name>
        <dbReference type="ChEBI" id="CHEBI:58349"/>
    </ligand>
</feature>
<dbReference type="FunFam" id="3.40.50.720:FF:000115">
    <property type="entry name" value="3-oxoacyl-[acyl-carrier-protein] reductase FabG"/>
    <property type="match status" value="1"/>
</dbReference>
<feature type="binding site" evidence="9">
    <location>
        <position position="90"/>
    </location>
    <ligand>
        <name>NADP(+)</name>
        <dbReference type="ChEBI" id="CHEBI:58349"/>
    </ligand>
</feature>
<dbReference type="PANTHER" id="PTHR42879:SF2">
    <property type="entry name" value="3-OXOACYL-[ACYL-CARRIER-PROTEIN] REDUCTASE FABG"/>
    <property type="match status" value="1"/>
</dbReference>
<dbReference type="Gene3D" id="3.40.50.720">
    <property type="entry name" value="NAD(P)-binding Rossmann-like Domain"/>
    <property type="match status" value="1"/>
</dbReference>
<dbReference type="PRINTS" id="PR00080">
    <property type="entry name" value="SDRFAMILY"/>
</dbReference>
<evidence type="ECO:0000256" key="6">
    <source>
        <dbReference type="ARBA" id="ARBA00023221"/>
    </source>
</evidence>
<evidence type="ECO:0000313" key="12">
    <source>
        <dbReference type="EMBL" id="OTA41414.1"/>
    </source>
</evidence>
<dbReference type="NCBIfam" id="NF005559">
    <property type="entry name" value="PRK07231.1"/>
    <property type="match status" value="1"/>
</dbReference>
<dbReference type="InterPro" id="IPR020904">
    <property type="entry name" value="Sc_DH/Rdtase_CS"/>
</dbReference>
<evidence type="ECO:0000259" key="11">
    <source>
        <dbReference type="SMART" id="SM00822"/>
    </source>
</evidence>
<dbReference type="NCBIfam" id="NF009466">
    <property type="entry name" value="PRK12826.1-2"/>
    <property type="match status" value="1"/>
</dbReference>